<comment type="caution">
    <text evidence="2">The sequence shown here is derived from an EMBL/GenBank/DDBJ whole genome shotgun (WGS) entry which is preliminary data.</text>
</comment>
<dbReference type="PROSITE" id="PS51257">
    <property type="entry name" value="PROKAR_LIPOPROTEIN"/>
    <property type="match status" value="1"/>
</dbReference>
<keyword evidence="3" id="KW-1185">Reference proteome</keyword>
<dbReference type="EMBL" id="BEGY01000001">
    <property type="protein sequence ID" value="GAX72697.1"/>
    <property type="molecule type" value="Genomic_DNA"/>
</dbReference>
<dbReference type="AlphaFoldDB" id="A0A250WPD1"/>
<dbReference type="OrthoDB" id="28755at2759"/>
<feature type="transmembrane region" description="Helical" evidence="1">
    <location>
        <begin position="7"/>
        <end position="27"/>
    </location>
</feature>
<gene>
    <name evidence="2" type="ORF">CEUSTIGMA_g153.t1</name>
</gene>
<accession>A0A250WPD1</accession>
<sequence length="401" mass="45521">MSKSLSCAYTVSCILSICALLACLLLLPGPDVLKGRSQPHTFLPQPTWGCEQQELPAGKFHILISSVLPSGPWMHWLPHVGMTGSHAFIYYRVQANLPHKKASFPKIKLPCQMSLFYKQLLPNKGRESAVFFYHILDFYDRLPLAIALLHDHGPLSIHSLCGPAYRRLRGYYRDLNQPDHAEPVKATSQVVTLNSGCNAVTAIWHLGWTPPDNCCMALYCSNTPQCPFQHLDSCLPRILSGYDPRQQNEAIVDGRPTGHVLLRYSDVGLEKQLQEIPSDLDLSIPVEEGYSSFLTLLAEDDRNQSWSDQEKRLDFWSCCAQFVVPRGKLLMRGKRFYQQALQIVLDNRHGRDIAKTVEWNIFEHLYPRNVSDVLPYAWYDAVDYAFINISGCPIEAHFSTF</sequence>
<proteinExistence type="predicted"/>
<organism evidence="2 3">
    <name type="scientific">Chlamydomonas eustigma</name>
    <dbReference type="NCBI Taxonomy" id="1157962"/>
    <lineage>
        <taxon>Eukaryota</taxon>
        <taxon>Viridiplantae</taxon>
        <taxon>Chlorophyta</taxon>
        <taxon>core chlorophytes</taxon>
        <taxon>Chlorophyceae</taxon>
        <taxon>CS clade</taxon>
        <taxon>Chlamydomonadales</taxon>
        <taxon>Chlamydomonadaceae</taxon>
        <taxon>Chlamydomonas</taxon>
    </lineage>
</organism>
<keyword evidence="1" id="KW-1133">Transmembrane helix</keyword>
<evidence type="ECO:0000256" key="1">
    <source>
        <dbReference type="SAM" id="Phobius"/>
    </source>
</evidence>
<dbReference type="Proteomes" id="UP000232323">
    <property type="component" value="Unassembled WGS sequence"/>
</dbReference>
<name>A0A250WPD1_9CHLO</name>
<reference evidence="2 3" key="1">
    <citation type="submission" date="2017-08" db="EMBL/GenBank/DDBJ databases">
        <title>Acidophilic green algal genome provides insights into adaptation to an acidic environment.</title>
        <authorList>
            <person name="Hirooka S."/>
            <person name="Hirose Y."/>
            <person name="Kanesaki Y."/>
            <person name="Higuchi S."/>
            <person name="Fujiwara T."/>
            <person name="Onuma R."/>
            <person name="Era A."/>
            <person name="Ohbayashi R."/>
            <person name="Uzuka A."/>
            <person name="Nozaki H."/>
            <person name="Yoshikawa H."/>
            <person name="Miyagishima S.Y."/>
        </authorList>
    </citation>
    <scope>NUCLEOTIDE SEQUENCE [LARGE SCALE GENOMIC DNA]</scope>
    <source>
        <strain evidence="2 3">NIES-2499</strain>
    </source>
</reference>
<protein>
    <submittedName>
        <fullName evidence="2">Uncharacterized protein</fullName>
    </submittedName>
</protein>
<keyword evidence="1" id="KW-0472">Membrane</keyword>
<evidence type="ECO:0000313" key="2">
    <source>
        <dbReference type="EMBL" id="GAX72697.1"/>
    </source>
</evidence>
<evidence type="ECO:0000313" key="3">
    <source>
        <dbReference type="Proteomes" id="UP000232323"/>
    </source>
</evidence>
<keyword evidence="1" id="KW-0812">Transmembrane</keyword>